<feature type="compositionally biased region" description="Basic and acidic residues" evidence="1">
    <location>
        <begin position="1"/>
        <end position="18"/>
    </location>
</feature>
<feature type="region of interest" description="Disordered" evidence="1">
    <location>
        <begin position="1"/>
        <end position="31"/>
    </location>
</feature>
<dbReference type="AlphaFoldDB" id="A6KPU3"/>
<dbReference type="Proteomes" id="UP000234681">
    <property type="component" value="Chromosome 11"/>
</dbReference>
<proteinExistence type="predicted"/>
<name>A6KPU3_RAT</name>
<evidence type="ECO:0000313" key="2">
    <source>
        <dbReference type="EMBL" id="EDL76686.1"/>
    </source>
</evidence>
<organism evidence="2 3">
    <name type="scientific">Rattus norvegicus</name>
    <name type="common">Rat</name>
    <dbReference type="NCBI Taxonomy" id="10116"/>
    <lineage>
        <taxon>Eukaryota</taxon>
        <taxon>Metazoa</taxon>
        <taxon>Chordata</taxon>
        <taxon>Craniata</taxon>
        <taxon>Vertebrata</taxon>
        <taxon>Euteleostomi</taxon>
        <taxon>Mammalia</taxon>
        <taxon>Eutheria</taxon>
        <taxon>Euarchontoglires</taxon>
        <taxon>Glires</taxon>
        <taxon>Rodentia</taxon>
        <taxon>Myomorpha</taxon>
        <taxon>Muroidea</taxon>
        <taxon>Muridae</taxon>
        <taxon>Murinae</taxon>
        <taxon>Rattus</taxon>
    </lineage>
</organism>
<evidence type="ECO:0000313" key="3">
    <source>
        <dbReference type="Proteomes" id="UP000234681"/>
    </source>
</evidence>
<dbReference type="EMBL" id="CH474083">
    <property type="protein sequence ID" value="EDL76686.1"/>
    <property type="molecule type" value="Genomic_DNA"/>
</dbReference>
<sequence>MTLKEQLQRRRRPDDQLPRRNRNQLSCLEEV</sequence>
<accession>A6KPU3</accession>
<reference evidence="3" key="1">
    <citation type="submission" date="2005-09" db="EMBL/GenBank/DDBJ databases">
        <authorList>
            <person name="Mural R.J."/>
            <person name="Li P.W."/>
            <person name="Adams M.D."/>
            <person name="Amanatides P.G."/>
            <person name="Baden-Tillson H."/>
            <person name="Barnstead M."/>
            <person name="Chin S.H."/>
            <person name="Dew I."/>
            <person name="Evans C.A."/>
            <person name="Ferriera S."/>
            <person name="Flanigan M."/>
            <person name="Fosler C."/>
            <person name="Glodek A."/>
            <person name="Gu Z."/>
            <person name="Holt R.A."/>
            <person name="Jennings D."/>
            <person name="Kraft C.L."/>
            <person name="Lu F."/>
            <person name="Nguyen T."/>
            <person name="Nusskern D.R."/>
            <person name="Pfannkoch C.M."/>
            <person name="Sitter C."/>
            <person name="Sutton G.G."/>
            <person name="Venter J.C."/>
            <person name="Wang Z."/>
            <person name="Woodage T."/>
            <person name="Zheng X.H."/>
            <person name="Zhong F."/>
        </authorList>
    </citation>
    <scope>NUCLEOTIDE SEQUENCE [LARGE SCALE GENOMIC DNA]</scope>
    <source>
        <strain>BN</strain>
        <strain evidence="3">Sprague-Dawley</strain>
    </source>
</reference>
<gene>
    <name evidence="2" type="ORF">rCG_53113</name>
</gene>
<evidence type="ECO:0000256" key="1">
    <source>
        <dbReference type="SAM" id="MobiDB-lite"/>
    </source>
</evidence>
<protein>
    <submittedName>
        <fullName evidence="2">RCG53113</fullName>
    </submittedName>
</protein>